<protein>
    <recommendedName>
        <fullName evidence="4">Serine protease</fullName>
    </recommendedName>
</protein>
<evidence type="ECO:0000256" key="1">
    <source>
        <dbReference type="ARBA" id="ARBA00023026"/>
    </source>
</evidence>
<dbReference type="SUPFAM" id="SSF50494">
    <property type="entry name" value="Trypsin-like serine proteases"/>
    <property type="match status" value="1"/>
</dbReference>
<evidence type="ECO:0000313" key="3">
    <source>
        <dbReference type="Proteomes" id="UP000285060"/>
    </source>
</evidence>
<name>A0A3R6VGN0_9STRA</name>
<reference evidence="2 3" key="1">
    <citation type="submission" date="2018-08" db="EMBL/GenBank/DDBJ databases">
        <title>Aphanomyces genome sequencing and annotation.</title>
        <authorList>
            <person name="Minardi D."/>
            <person name="Oidtmann B."/>
            <person name="Van Der Giezen M."/>
            <person name="Studholme D.J."/>
        </authorList>
    </citation>
    <scope>NUCLEOTIDE SEQUENCE [LARGE SCALE GENOMIC DNA]</scope>
    <source>
        <strain evidence="2 3">NJM0002</strain>
    </source>
</reference>
<dbReference type="PANTHER" id="PTHR46366:SF1">
    <property type="entry name" value="PDZ DOMAIN-CONTAINING PROTEIN C1685.05"/>
    <property type="match status" value="1"/>
</dbReference>
<dbReference type="Gene3D" id="2.40.10.10">
    <property type="entry name" value="Trypsin-like serine proteases"/>
    <property type="match status" value="1"/>
</dbReference>
<dbReference type="Pfam" id="PF13365">
    <property type="entry name" value="Trypsin_2"/>
    <property type="match status" value="1"/>
</dbReference>
<gene>
    <name evidence="2" type="ORF">DYB32_008482</name>
</gene>
<proteinExistence type="predicted"/>
<dbReference type="InterPro" id="IPR043504">
    <property type="entry name" value="Peptidase_S1_PA_chymotrypsin"/>
</dbReference>
<dbReference type="VEuPathDB" id="FungiDB:H310_12614"/>
<dbReference type="AlphaFoldDB" id="A0A3R6VGN0"/>
<organism evidence="2 3">
    <name type="scientific">Aphanomyces invadans</name>
    <dbReference type="NCBI Taxonomy" id="157072"/>
    <lineage>
        <taxon>Eukaryota</taxon>
        <taxon>Sar</taxon>
        <taxon>Stramenopiles</taxon>
        <taxon>Oomycota</taxon>
        <taxon>Saprolegniomycetes</taxon>
        <taxon>Saprolegniales</taxon>
        <taxon>Verrucalvaceae</taxon>
        <taxon>Aphanomyces</taxon>
    </lineage>
</organism>
<dbReference type="InterPro" id="IPR009003">
    <property type="entry name" value="Peptidase_S1_PA"/>
</dbReference>
<keyword evidence="1" id="KW-0843">Virulence</keyword>
<evidence type="ECO:0000313" key="2">
    <source>
        <dbReference type="EMBL" id="RHY25178.1"/>
    </source>
</evidence>
<dbReference type="PANTHER" id="PTHR46366">
    <property type="entry name" value="PRO-APOPTOTIC SERINE PROTEASE NMA111"/>
    <property type="match status" value="1"/>
</dbReference>
<evidence type="ECO:0008006" key="4">
    <source>
        <dbReference type="Google" id="ProtNLM"/>
    </source>
</evidence>
<keyword evidence="3" id="KW-1185">Reference proteome</keyword>
<dbReference type="EMBL" id="QUSY01001375">
    <property type="protein sequence ID" value="RHY25178.1"/>
    <property type="molecule type" value="Genomic_DNA"/>
</dbReference>
<dbReference type="Proteomes" id="UP000285060">
    <property type="component" value="Unassembled WGS sequence"/>
</dbReference>
<accession>A0A3R6VGN0</accession>
<sequence length="199" mass="22029">MLHALLEPSKDLAQRIVEETCARLPTSASVAVAAVASATFTYVYLSSIGRLDSRRRLDKLQDALARLEESIPNNLATNQDASKTWLSSLHTVMPAIVTIRVMAVRAFDGENPTFMVATGFIVDRTRGLILTNRHVVTPGPVVADAVFVNHEEVPLVPIYRDPVHDFGFFRFDPAQVRFQTDLPEIPLRPDLAKVGTPIR</sequence>
<comment type="caution">
    <text evidence="2">The sequence shown here is derived from an EMBL/GenBank/DDBJ whole genome shotgun (WGS) entry which is preliminary data.</text>
</comment>
<feature type="non-terminal residue" evidence="2">
    <location>
        <position position="199"/>
    </location>
</feature>